<keyword evidence="5 12" id="KW-0520">NAD</keyword>
<proteinExistence type="inferred from homology"/>
<keyword evidence="15" id="KW-1185">Reference proteome</keyword>
<keyword evidence="6 10" id="KW-0464">Manganese</keyword>
<keyword evidence="10" id="KW-0533">Nickel</keyword>
<feature type="domain" description="Glycosyl hydrolase family 4 C-terminal" evidence="13">
    <location>
        <begin position="215"/>
        <end position="439"/>
    </location>
</feature>
<evidence type="ECO:0000313" key="15">
    <source>
        <dbReference type="Proteomes" id="UP000464495"/>
    </source>
</evidence>
<evidence type="ECO:0000256" key="8">
    <source>
        <dbReference type="ARBA" id="ARBA00023295"/>
    </source>
</evidence>
<dbReference type="InterPro" id="IPR015955">
    <property type="entry name" value="Lactate_DH/Glyco_Ohase_4_C"/>
</dbReference>
<dbReference type="KEGG" id="amaq:GO499_03650"/>
<dbReference type="Proteomes" id="UP000464495">
    <property type="component" value="Chromosome"/>
</dbReference>
<evidence type="ECO:0000259" key="13">
    <source>
        <dbReference type="Pfam" id="PF11975"/>
    </source>
</evidence>
<reference evidence="14 15" key="1">
    <citation type="submission" date="2019-12" db="EMBL/GenBank/DDBJ databases">
        <title>Complete genome sequence of Algicella marina strain 9Alg 56(T) isolated from the red alga Tichocarpus crinitus.</title>
        <authorList>
            <person name="Kim S.-G."/>
            <person name="Nedashkovskaya O.I."/>
        </authorList>
    </citation>
    <scope>NUCLEOTIDE SEQUENCE [LARGE SCALE GENOMIC DNA]</scope>
    <source>
        <strain evidence="14 15">9Alg 56</strain>
    </source>
</reference>
<dbReference type="SUPFAM" id="SSF51735">
    <property type="entry name" value="NAD(P)-binding Rossmann-fold domains"/>
    <property type="match status" value="1"/>
</dbReference>
<name>A0A6P1SYA7_9RHOB</name>
<organism evidence="14 15">
    <name type="scientific">Algicella marina</name>
    <dbReference type="NCBI Taxonomy" id="2683284"/>
    <lineage>
        <taxon>Bacteria</taxon>
        <taxon>Pseudomonadati</taxon>
        <taxon>Pseudomonadota</taxon>
        <taxon>Alphaproteobacteria</taxon>
        <taxon>Rhodobacterales</taxon>
        <taxon>Paracoccaceae</taxon>
        <taxon>Algicella</taxon>
    </lineage>
</organism>
<dbReference type="GO" id="GO:0046872">
    <property type="term" value="F:metal ion binding"/>
    <property type="evidence" value="ECO:0007669"/>
    <property type="project" value="UniProtKB-KW"/>
</dbReference>
<protein>
    <submittedName>
        <fullName evidence="14">Alpha-galactosidase</fullName>
    </submittedName>
</protein>
<feature type="binding site" evidence="10">
    <location>
        <position position="183"/>
    </location>
    <ligand>
        <name>Mn(2+)</name>
        <dbReference type="ChEBI" id="CHEBI:29035"/>
    </ligand>
</feature>
<evidence type="ECO:0000256" key="12">
    <source>
        <dbReference type="RuleBase" id="RU361152"/>
    </source>
</evidence>
<dbReference type="EMBL" id="CP046620">
    <property type="protein sequence ID" value="QHQ34343.1"/>
    <property type="molecule type" value="Genomic_DNA"/>
</dbReference>
<evidence type="ECO:0000313" key="14">
    <source>
        <dbReference type="EMBL" id="QHQ34343.1"/>
    </source>
</evidence>
<evidence type="ECO:0000256" key="7">
    <source>
        <dbReference type="ARBA" id="ARBA00023277"/>
    </source>
</evidence>
<dbReference type="GO" id="GO:0016616">
    <property type="term" value="F:oxidoreductase activity, acting on the CH-OH group of donors, NAD or NADP as acceptor"/>
    <property type="evidence" value="ECO:0007669"/>
    <property type="project" value="InterPro"/>
</dbReference>
<feature type="binding site" evidence="9">
    <location>
        <position position="161"/>
    </location>
    <ligand>
        <name>substrate</name>
    </ligand>
</feature>
<dbReference type="Pfam" id="PF02056">
    <property type="entry name" value="Glyco_hydro_4"/>
    <property type="match status" value="1"/>
</dbReference>
<evidence type="ECO:0000256" key="3">
    <source>
        <dbReference type="ARBA" id="ARBA00022723"/>
    </source>
</evidence>
<dbReference type="Pfam" id="PF11975">
    <property type="entry name" value="Glyco_hydro_4C"/>
    <property type="match status" value="1"/>
</dbReference>
<keyword evidence="3 10" id="KW-0479">Metal-binding</keyword>
<evidence type="ECO:0000256" key="4">
    <source>
        <dbReference type="ARBA" id="ARBA00022801"/>
    </source>
</evidence>
<evidence type="ECO:0000256" key="2">
    <source>
        <dbReference type="ARBA" id="ARBA00010141"/>
    </source>
</evidence>
<dbReference type="PRINTS" id="PR00732">
    <property type="entry name" value="GLHYDRLASE4"/>
</dbReference>
<comment type="similarity">
    <text evidence="2 12">Belongs to the glycosyl hydrolase 4 family.</text>
</comment>
<dbReference type="PANTHER" id="PTHR32092:SF2">
    <property type="entry name" value="ALPHA-GALACTURONIDASE"/>
    <property type="match status" value="1"/>
</dbReference>
<dbReference type="RefSeq" id="WP_161860914.1">
    <property type="nucleotide sequence ID" value="NZ_CP046620.1"/>
</dbReference>
<dbReference type="PANTHER" id="PTHR32092">
    <property type="entry name" value="6-PHOSPHO-BETA-GLUCOSIDASE-RELATED"/>
    <property type="match status" value="1"/>
</dbReference>
<comment type="cofactor">
    <cofactor evidence="12">
        <name>NAD(+)</name>
        <dbReference type="ChEBI" id="CHEBI:57540"/>
    </cofactor>
    <text evidence="12">Binds 1 NAD(+) per subunit.</text>
</comment>
<feature type="binding site" evidence="10">
    <location>
        <position position="220"/>
    </location>
    <ligand>
        <name>Mn(2+)</name>
        <dbReference type="ChEBI" id="CHEBI:29035"/>
    </ligand>
</feature>
<dbReference type="GO" id="GO:0005975">
    <property type="term" value="P:carbohydrate metabolic process"/>
    <property type="evidence" value="ECO:0007669"/>
    <property type="project" value="InterPro"/>
</dbReference>
<dbReference type="SUPFAM" id="SSF56327">
    <property type="entry name" value="LDH C-terminal domain-like"/>
    <property type="match status" value="1"/>
</dbReference>
<evidence type="ECO:0000256" key="11">
    <source>
        <dbReference type="PIRSR" id="PIRSR601088-4"/>
    </source>
</evidence>
<accession>A0A6P1SYA7</accession>
<evidence type="ECO:0000256" key="1">
    <source>
        <dbReference type="ARBA" id="ARBA00001936"/>
    </source>
</evidence>
<evidence type="ECO:0000256" key="6">
    <source>
        <dbReference type="ARBA" id="ARBA00023211"/>
    </source>
</evidence>
<dbReference type="InterPro" id="IPR053715">
    <property type="entry name" value="GH4_Enzyme_sf"/>
</dbReference>
<keyword evidence="10" id="KW-0408">Iron</keyword>
<keyword evidence="4 12" id="KW-0378">Hydrolase</keyword>
<keyword evidence="10" id="KW-0170">Cobalt</keyword>
<dbReference type="AlphaFoldDB" id="A0A6P1SYA7"/>
<keyword evidence="7" id="KW-0119">Carbohydrate metabolism</keyword>
<evidence type="ECO:0000256" key="5">
    <source>
        <dbReference type="ARBA" id="ARBA00023027"/>
    </source>
</evidence>
<dbReference type="InterPro" id="IPR036291">
    <property type="entry name" value="NAD(P)-bd_dom_sf"/>
</dbReference>
<feature type="site" description="Increases basicity of active site Tyr" evidence="11">
    <location>
        <position position="123"/>
    </location>
</feature>
<keyword evidence="8 12" id="KW-0326">Glycosidase</keyword>
<comment type="cofactor">
    <cofactor evidence="1">
        <name>Mn(2+)</name>
        <dbReference type="ChEBI" id="CHEBI:29035"/>
    </cofactor>
</comment>
<evidence type="ECO:0000256" key="10">
    <source>
        <dbReference type="PIRSR" id="PIRSR601088-3"/>
    </source>
</evidence>
<dbReference type="GO" id="GO:0004553">
    <property type="term" value="F:hydrolase activity, hydrolyzing O-glycosyl compounds"/>
    <property type="evidence" value="ECO:0007669"/>
    <property type="project" value="InterPro"/>
</dbReference>
<evidence type="ECO:0000256" key="9">
    <source>
        <dbReference type="PIRSR" id="PIRSR601088-2"/>
    </source>
</evidence>
<gene>
    <name evidence="14" type="ORF">GO499_03650</name>
</gene>
<dbReference type="Gene3D" id="3.90.1820.10">
    <property type="entry name" value="AglA-like glucosidase"/>
    <property type="match status" value="1"/>
</dbReference>
<dbReference type="InterPro" id="IPR001088">
    <property type="entry name" value="Glyco_hydro_4"/>
</dbReference>
<sequence length="471" mass="50671">MKHSEHQSLSKGAVPVRIAYIGGGSLNWAPNLMADLAHDARLAAEVRLYDIDFDAAERNARMGARFAEVSEGVAARYRACTEIGEALDGADIVVISILPGRFEDMAEDIGIPARYGIPQAVGDTVGPGGFVRALRAIPMMLEIGEAIRAHAPDAYVCNLTNPMSVLTGALHAAYPGIRCWGECHEVTKLRKQVAWIANQRDGHAAWSHRDVEVNVLGINHFTFVDRIALAGQDMMPAYRAFASAHSNSGWRAQEPDPADEKARYFEDRSRVKFDLLRHYGIAAAAGDRHLVEFLPTQMYLADPAGWDFGLTPVEFRIRERAERQAKAEALADGRAQPVANRSDEALVDQIVALMGGAAHVSNVNLPNRGQLRGIAEGAIVETNALFSGLGVTPLVAGRMPQALEAVVADHANRQSALLRAVVDGDFAALFPLFHGDPLVAPLAEAAARAMFGEMVAATAAWLPDALVRGAA</sequence>
<dbReference type="InterPro" id="IPR022616">
    <property type="entry name" value="Glyco_hydro_4_C"/>
</dbReference>